<reference evidence="1" key="1">
    <citation type="submission" date="2023-08" db="EMBL/GenBank/DDBJ databases">
        <authorList>
            <person name="Alioto T."/>
            <person name="Alioto T."/>
            <person name="Gomez Garrido J."/>
        </authorList>
    </citation>
    <scope>NUCLEOTIDE SEQUENCE</scope>
</reference>
<evidence type="ECO:0000313" key="1">
    <source>
        <dbReference type="EMBL" id="CAI9741779.1"/>
    </source>
</evidence>
<accession>A0AA36BXF5</accession>
<dbReference type="GO" id="GO:0008061">
    <property type="term" value="F:chitin binding"/>
    <property type="evidence" value="ECO:0007669"/>
    <property type="project" value="InterPro"/>
</dbReference>
<organism evidence="1 2">
    <name type="scientific">Octopus vulgaris</name>
    <name type="common">Common octopus</name>
    <dbReference type="NCBI Taxonomy" id="6645"/>
    <lineage>
        <taxon>Eukaryota</taxon>
        <taxon>Metazoa</taxon>
        <taxon>Spiralia</taxon>
        <taxon>Lophotrochozoa</taxon>
        <taxon>Mollusca</taxon>
        <taxon>Cephalopoda</taxon>
        <taxon>Coleoidea</taxon>
        <taxon>Octopodiformes</taxon>
        <taxon>Octopoda</taxon>
        <taxon>Incirrata</taxon>
        <taxon>Octopodidae</taxon>
        <taxon>Octopus</taxon>
    </lineage>
</organism>
<name>A0AA36BXF5_OCTVU</name>
<dbReference type="EMBL" id="OX597840">
    <property type="protein sequence ID" value="CAI9741779.1"/>
    <property type="molecule type" value="Genomic_DNA"/>
</dbReference>
<dbReference type="Proteomes" id="UP001162480">
    <property type="component" value="Chromosome 27"/>
</dbReference>
<dbReference type="InterPro" id="IPR036508">
    <property type="entry name" value="Chitin-bd_dom_sf"/>
</dbReference>
<proteinExistence type="predicted"/>
<keyword evidence="2" id="KW-1185">Reference proteome</keyword>
<dbReference type="AlphaFoldDB" id="A0AA36BXF5"/>
<sequence length="318" mass="36194">MVTLETPFIIGEINDVDIELKQHCIDDRDDKMLIFRNNIRFSIDHTLIEGNVGGKIAETVVILVKSQNILMEDYSFLRRLAAVQSNDGIPFTPDKGGIWRVTTDQLETVQEACGKSLLSYCNIGQERFNVEMVSANYTELDKPLYSGYAMALYLLTLGDIIPMNLTDQAEYWKKFIVPEGNVTTFIQNTNIPEVPDQCRKSEDTPRNEVESYCLFQSPCTREAIALKIYFFAHSDPTRFIRCTEWGASFIQICVPGTVWSQMNVTCLHKAGSFIFRRKKGGGTKDKHYLNNASHIFSALLPCLMFCLLQAFILNKSFF</sequence>
<gene>
    <name evidence="1" type="ORF">OCTVUL_1B000428</name>
</gene>
<protein>
    <submittedName>
        <fullName evidence="1">Willebrand factor A domain-containing 2 isoform X2</fullName>
    </submittedName>
</protein>
<dbReference type="SUPFAM" id="SSF57625">
    <property type="entry name" value="Invertebrate chitin-binding proteins"/>
    <property type="match status" value="1"/>
</dbReference>
<evidence type="ECO:0000313" key="2">
    <source>
        <dbReference type="Proteomes" id="UP001162480"/>
    </source>
</evidence>